<dbReference type="AlphaFoldDB" id="A0A3Q9ETJ8"/>
<gene>
    <name evidence="3" type="ORF">EJ357_38110</name>
</gene>
<organism evidence="3 4">
    <name type="scientific">Streptomyces cyaneochromogenes</name>
    <dbReference type="NCBI Taxonomy" id="2496836"/>
    <lineage>
        <taxon>Bacteria</taxon>
        <taxon>Bacillati</taxon>
        <taxon>Actinomycetota</taxon>
        <taxon>Actinomycetes</taxon>
        <taxon>Kitasatosporales</taxon>
        <taxon>Streptomycetaceae</taxon>
        <taxon>Streptomyces</taxon>
    </lineage>
</organism>
<evidence type="ECO:0000256" key="1">
    <source>
        <dbReference type="SAM" id="Coils"/>
    </source>
</evidence>
<dbReference type="OrthoDB" id="9153660at2"/>
<dbReference type="EMBL" id="CP034539">
    <property type="protein sequence ID" value="AZQ38558.1"/>
    <property type="molecule type" value="Genomic_DNA"/>
</dbReference>
<keyword evidence="1" id="KW-0175">Coiled coil</keyword>
<feature type="compositionally biased region" description="Polar residues" evidence="2">
    <location>
        <begin position="424"/>
        <end position="435"/>
    </location>
</feature>
<keyword evidence="4" id="KW-1185">Reference proteome</keyword>
<proteinExistence type="predicted"/>
<dbReference type="Proteomes" id="UP000280298">
    <property type="component" value="Chromosome"/>
</dbReference>
<evidence type="ECO:0000313" key="4">
    <source>
        <dbReference type="Proteomes" id="UP000280298"/>
    </source>
</evidence>
<accession>A0A3Q9ETJ8</accession>
<evidence type="ECO:0000313" key="3">
    <source>
        <dbReference type="EMBL" id="AZQ38558.1"/>
    </source>
</evidence>
<dbReference type="KEGG" id="scya:EJ357_38110"/>
<name>A0A3Q9ETJ8_9ACTN</name>
<reference evidence="3 4" key="1">
    <citation type="journal article" date="2019" name="Int. J. Syst. Evol. Microbiol.">
        <title>Streptomyces cyaneochromogenes sp. nov., a blue pigment-producing actinomycete from manganese-contaminated soil.</title>
        <authorList>
            <person name="Tang X."/>
            <person name="Zhao J."/>
            <person name="Li K."/>
            <person name="Chen Z."/>
            <person name="Sun Y."/>
            <person name="Gao J."/>
        </authorList>
    </citation>
    <scope>NUCLEOTIDE SEQUENCE [LARGE SCALE GENOMIC DNA]</scope>
    <source>
        <strain evidence="3 4">MK-45</strain>
    </source>
</reference>
<protein>
    <submittedName>
        <fullName evidence="3">Uncharacterized protein</fullName>
    </submittedName>
</protein>
<evidence type="ECO:0000256" key="2">
    <source>
        <dbReference type="SAM" id="MobiDB-lite"/>
    </source>
</evidence>
<feature type="coiled-coil region" evidence="1">
    <location>
        <begin position="327"/>
        <end position="410"/>
    </location>
</feature>
<sequence>MPSQIAPLIARLERDLRAYDGFRLHHEKALKNGDYWNSRTPEDLLPWCTHIQQLFQHLDAWRAADPAVERWYTASPALDTLRGTIAGHLVRYTEQTQNYGYFLMYHFGRMWREPQMRGQPFNGSYLGHFASLSAETRHTLEVDLDVSTERVRHNLGGAQGPAWVDSKRAEIEAGLRQCVLRHYSPADRVESIMGTAQAPRPNPALKSAAILEKEPTPFQHNTGGFDFVDLTNHGFVFFYIEQAGAGFRGSRFGGPDPARITLPISMLEQHNGWVMQNDFLDREFPTIRATDQGEMLSYTRKPDVAQKQDKYLSVPAKSPEGQLKNAVHEAKALYAAAEERVQRVAKTSEQVGRLAQQGDKPDVLIRKMRQLMQQEKALRDEVAKIDQVKLGELQQKRASALDNSKKYSRQVRIHRPADMPAMTGHTQYTGPASQTVREEKTRSNVLVGGDIIPGLAQRCIVEIARIQRQQPSVGARLRAMSGDELINVLLKDFIRPQAMLQKTVPFTRADVEFKNPRP</sequence>
<feature type="region of interest" description="Disordered" evidence="2">
    <location>
        <begin position="420"/>
        <end position="439"/>
    </location>
</feature>